<dbReference type="RefSeq" id="WP_145066115.1">
    <property type="nucleotide sequence ID" value="NZ_CP036287.1"/>
</dbReference>
<protein>
    <recommendedName>
        <fullName evidence="1">Tip attachment protein J domain-containing protein</fullName>
    </recommendedName>
</protein>
<accession>A0A518BL64</accession>
<evidence type="ECO:0000259" key="1">
    <source>
        <dbReference type="Pfam" id="PF13550"/>
    </source>
</evidence>
<dbReference type="InterPro" id="IPR032876">
    <property type="entry name" value="J_dom"/>
</dbReference>
<dbReference type="AlphaFoldDB" id="A0A518BL64"/>
<name>A0A518BL64_9BACT</name>
<sequence>MATIAFAALGAVTSSGLGVGAAAALQGAFVAVGGIIDSAFVFPWLFPADDIKGQKIDGFGLMRSQEGSPVAWGLGLGRVEGTVIYKGPVGEIVEASSVGGKAGPDATNYRYQTTLIVSLIGDAHDTDATLQLLAADGEPIVQLGGGSFQQGSDITATLTSNGSPSPLISVSLTLTAPNGGTDLSGFTEGVIASVSGFLTAELNVSKVVQSSRTNGDLSTSIEFWGQAGEFGPNVSQGPGLLVSVSQSLPFFDSSVATDVRVYSGGAGLLEIDPHVESQVGAGNLSAFSGRLHVVLQGFNLTRFGNRVPQFTGVFGNSPSSTEALFRTSMERGGLHRGDMLIDFGTGAFFARGIMARGPQTTRALLSQLLLTGSGVIRERGGKIEVIDRPTSREALLSDDDVVTRIGAQRKEGFSWTPLGELRRPVEIDLSYQDVDSDNEVKSVRELVQDGTDRTEAVQVDLSNIALTREEARTIAFRMLHANDQAQPVSGALPPNFWWLAAGDTIGITRGAVDVDVQVNGRLRDVSGLVEIDGIETDNPIWEFVLPADPDPPSS</sequence>
<dbReference type="Proteomes" id="UP000316921">
    <property type="component" value="Chromosome"/>
</dbReference>
<organism evidence="2 3">
    <name type="scientific">Engelhardtia mirabilis</name>
    <dbReference type="NCBI Taxonomy" id="2528011"/>
    <lineage>
        <taxon>Bacteria</taxon>
        <taxon>Pseudomonadati</taxon>
        <taxon>Planctomycetota</taxon>
        <taxon>Planctomycetia</taxon>
        <taxon>Planctomycetia incertae sedis</taxon>
        <taxon>Engelhardtia</taxon>
    </lineage>
</organism>
<dbReference type="KEGG" id="pbap:Pla133_28080"/>
<gene>
    <name evidence="2" type="ORF">Pla133_28080</name>
</gene>
<evidence type="ECO:0000313" key="3">
    <source>
        <dbReference type="Proteomes" id="UP000316921"/>
    </source>
</evidence>
<dbReference type="Pfam" id="PF13550">
    <property type="entry name" value="Phage-tail_3"/>
    <property type="match status" value="1"/>
</dbReference>
<reference evidence="2 3" key="1">
    <citation type="submission" date="2019-02" db="EMBL/GenBank/DDBJ databases">
        <title>Deep-cultivation of Planctomycetes and their phenomic and genomic characterization uncovers novel biology.</title>
        <authorList>
            <person name="Wiegand S."/>
            <person name="Jogler M."/>
            <person name="Boedeker C."/>
            <person name="Pinto D."/>
            <person name="Vollmers J."/>
            <person name="Rivas-Marin E."/>
            <person name="Kohn T."/>
            <person name="Peeters S.H."/>
            <person name="Heuer A."/>
            <person name="Rast P."/>
            <person name="Oberbeckmann S."/>
            <person name="Bunk B."/>
            <person name="Jeske O."/>
            <person name="Meyerdierks A."/>
            <person name="Storesund J.E."/>
            <person name="Kallscheuer N."/>
            <person name="Luecker S."/>
            <person name="Lage O.M."/>
            <person name="Pohl T."/>
            <person name="Merkel B.J."/>
            <person name="Hornburger P."/>
            <person name="Mueller R.-W."/>
            <person name="Bruemmer F."/>
            <person name="Labrenz M."/>
            <person name="Spormann A.M."/>
            <person name="Op den Camp H."/>
            <person name="Overmann J."/>
            <person name="Amann R."/>
            <person name="Jetten M.S.M."/>
            <person name="Mascher T."/>
            <person name="Medema M.H."/>
            <person name="Devos D.P."/>
            <person name="Kaster A.-K."/>
            <person name="Ovreas L."/>
            <person name="Rohde M."/>
            <person name="Galperin M.Y."/>
            <person name="Jogler C."/>
        </authorList>
    </citation>
    <scope>NUCLEOTIDE SEQUENCE [LARGE SCALE GENOMIC DNA]</scope>
    <source>
        <strain evidence="2 3">Pla133</strain>
    </source>
</reference>
<keyword evidence="3" id="KW-1185">Reference proteome</keyword>
<dbReference type="EMBL" id="CP036287">
    <property type="protein sequence ID" value="QDU67720.1"/>
    <property type="molecule type" value="Genomic_DNA"/>
</dbReference>
<proteinExistence type="predicted"/>
<evidence type="ECO:0000313" key="2">
    <source>
        <dbReference type="EMBL" id="QDU67720.1"/>
    </source>
</evidence>
<feature type="domain" description="Tip attachment protein J" evidence="1">
    <location>
        <begin position="358"/>
        <end position="510"/>
    </location>
</feature>